<dbReference type="InterPro" id="IPR003664">
    <property type="entry name" value="FA_synthesis"/>
</dbReference>
<comment type="similarity">
    <text evidence="10">Belongs to the PlsX family.</text>
</comment>
<sequence>MTGRRVTPPTSGRAARAPWRTPGAPAPTNAGRPAPAGVPAEPGIARIAVDLLGGDDAPAVVVDGALRAVRADPDLHLLLVGPAEAAGELIAALDPAQRARVAIRPVQAAVGMADHPSAARAHSTVRAAVTAVRDGAADALVSAGSTGATVTAAALGLGRWSDVRQPALVATLPAVAGPVVLLDVGGSLDPRPATLARHAMLGAAYAAVAHGVVEPRVGLLSVGTEAGKGDRLRRHADPLLAAEPLPCGGRYVGLVEGYDVSLGARADVVVTDGFTGNVLLKAIEGAYAMAGGPPAGGGAPRAAALLGVAGTVVVCHGAAGADDVASGIALAAHLWRRGAADLVCALLDAAADRIDRTTDTEVRTL</sequence>
<evidence type="ECO:0000313" key="13">
    <source>
        <dbReference type="Proteomes" id="UP000198217"/>
    </source>
</evidence>
<keyword evidence="5 10" id="KW-0443">Lipid metabolism</keyword>
<dbReference type="AlphaFoldDB" id="A0A1C5JI80"/>
<evidence type="ECO:0000313" key="12">
    <source>
        <dbReference type="EMBL" id="SCG70198.1"/>
    </source>
</evidence>
<gene>
    <name evidence="10" type="primary">plsX</name>
    <name evidence="12" type="ORF">GA0070609_4488</name>
</gene>
<dbReference type="PIRSF" id="PIRSF002465">
    <property type="entry name" value="Phsphlp_syn_PlsX"/>
    <property type="match status" value="1"/>
</dbReference>
<keyword evidence="3 10" id="KW-0444">Lipid biosynthesis</keyword>
<keyword evidence="4 10" id="KW-0808">Transferase</keyword>
<keyword evidence="7 10" id="KW-1208">Phospholipid metabolism</keyword>
<evidence type="ECO:0000256" key="6">
    <source>
        <dbReference type="ARBA" id="ARBA00023209"/>
    </source>
</evidence>
<name>A0A1C5JI80_9ACTN</name>
<comment type="function">
    <text evidence="10">Catalyzes the reversible formation of acyl-phosphate (acyl-PO(4)) from acyl-[acyl-carrier-protein] (acyl-ACP). This enzyme utilizes acyl-ACP as fatty acyl donor, but not acyl-CoA.</text>
</comment>
<dbReference type="GO" id="GO:0008654">
    <property type="term" value="P:phospholipid biosynthetic process"/>
    <property type="evidence" value="ECO:0007669"/>
    <property type="project" value="UniProtKB-KW"/>
</dbReference>
<accession>A0A1C5JI80</accession>
<evidence type="ECO:0000256" key="8">
    <source>
        <dbReference type="ARBA" id="ARBA00024069"/>
    </source>
</evidence>
<comment type="pathway">
    <text evidence="10">Lipid metabolism; phospholipid metabolism.</text>
</comment>
<evidence type="ECO:0000256" key="10">
    <source>
        <dbReference type="HAMAP-Rule" id="MF_00019"/>
    </source>
</evidence>
<evidence type="ECO:0000256" key="7">
    <source>
        <dbReference type="ARBA" id="ARBA00023264"/>
    </source>
</evidence>
<comment type="subunit">
    <text evidence="9 10">Homodimer. Probably interacts with PlsY.</text>
</comment>
<dbReference type="Proteomes" id="UP000198217">
    <property type="component" value="Chromosome I"/>
</dbReference>
<dbReference type="Gene3D" id="3.40.718.10">
    <property type="entry name" value="Isopropylmalate Dehydrogenase"/>
    <property type="match status" value="1"/>
</dbReference>
<evidence type="ECO:0000256" key="3">
    <source>
        <dbReference type="ARBA" id="ARBA00022516"/>
    </source>
</evidence>
<comment type="subcellular location">
    <subcellularLocation>
        <location evidence="10">Cytoplasm</location>
    </subcellularLocation>
    <text evidence="10">Associated with the membrane possibly through PlsY.</text>
</comment>
<evidence type="ECO:0000256" key="11">
    <source>
        <dbReference type="SAM" id="MobiDB-lite"/>
    </source>
</evidence>
<proteinExistence type="inferred from homology"/>
<keyword evidence="13" id="KW-1185">Reference proteome</keyword>
<keyword evidence="2 10" id="KW-0963">Cytoplasm</keyword>
<dbReference type="UniPathway" id="UPA00085"/>
<dbReference type="EC" id="2.3.1.274" evidence="8 10"/>
<dbReference type="InterPro" id="IPR012281">
    <property type="entry name" value="Phospholipid_synth_PlsX-like"/>
</dbReference>
<evidence type="ECO:0000256" key="9">
    <source>
        <dbReference type="ARBA" id="ARBA00046608"/>
    </source>
</evidence>
<reference evidence="12 13" key="1">
    <citation type="submission" date="2016-06" db="EMBL/GenBank/DDBJ databases">
        <authorList>
            <person name="Kjaerup R.B."/>
            <person name="Dalgaard T.S."/>
            <person name="Juul-Madsen H.R."/>
        </authorList>
    </citation>
    <scope>NUCLEOTIDE SEQUENCE [LARGE SCALE GENOMIC DNA]</scope>
    <source>
        <strain evidence="12 13">DSM 43904</strain>
    </source>
</reference>
<feature type="region of interest" description="Disordered" evidence="11">
    <location>
        <begin position="1"/>
        <end position="38"/>
    </location>
</feature>
<dbReference type="Pfam" id="PF02504">
    <property type="entry name" value="FA_synthesis"/>
    <property type="match status" value="1"/>
</dbReference>
<protein>
    <recommendedName>
        <fullName evidence="8 10">Phosphate acyltransferase</fullName>
        <ecNumber evidence="8 10">2.3.1.274</ecNumber>
    </recommendedName>
    <alternativeName>
        <fullName evidence="10">Acyl-ACP phosphotransacylase</fullName>
    </alternativeName>
    <alternativeName>
        <fullName evidence="10">Acyl-[acyl-carrier-protein]--phosphate acyltransferase</fullName>
    </alternativeName>
    <alternativeName>
        <fullName evidence="10">Phosphate-acyl-ACP acyltransferase</fullName>
    </alternativeName>
</protein>
<organism evidence="12 13">
    <name type="scientific">Micromonospora echinaurantiaca</name>
    <dbReference type="NCBI Taxonomy" id="47857"/>
    <lineage>
        <taxon>Bacteria</taxon>
        <taxon>Bacillati</taxon>
        <taxon>Actinomycetota</taxon>
        <taxon>Actinomycetes</taxon>
        <taxon>Micromonosporales</taxon>
        <taxon>Micromonosporaceae</taxon>
        <taxon>Micromonospora</taxon>
    </lineage>
</organism>
<comment type="catalytic activity">
    <reaction evidence="1 10">
        <text>a fatty acyl-[ACP] + phosphate = an acyl phosphate + holo-[ACP]</text>
        <dbReference type="Rhea" id="RHEA:42292"/>
        <dbReference type="Rhea" id="RHEA-COMP:9685"/>
        <dbReference type="Rhea" id="RHEA-COMP:14125"/>
        <dbReference type="ChEBI" id="CHEBI:43474"/>
        <dbReference type="ChEBI" id="CHEBI:59918"/>
        <dbReference type="ChEBI" id="CHEBI:64479"/>
        <dbReference type="ChEBI" id="CHEBI:138651"/>
        <dbReference type="EC" id="2.3.1.274"/>
    </reaction>
</comment>
<dbReference type="GO" id="GO:0006633">
    <property type="term" value="P:fatty acid biosynthetic process"/>
    <property type="evidence" value="ECO:0007669"/>
    <property type="project" value="UniProtKB-UniRule"/>
</dbReference>
<dbReference type="GO" id="GO:0005737">
    <property type="term" value="C:cytoplasm"/>
    <property type="evidence" value="ECO:0007669"/>
    <property type="project" value="UniProtKB-SubCell"/>
</dbReference>
<keyword evidence="6 10" id="KW-0594">Phospholipid biosynthesis</keyword>
<dbReference type="EMBL" id="LT607750">
    <property type="protein sequence ID" value="SCG70198.1"/>
    <property type="molecule type" value="Genomic_DNA"/>
</dbReference>
<keyword evidence="12" id="KW-0012">Acyltransferase</keyword>
<dbReference type="SUPFAM" id="SSF53659">
    <property type="entry name" value="Isocitrate/Isopropylmalate dehydrogenase-like"/>
    <property type="match status" value="1"/>
</dbReference>
<evidence type="ECO:0000256" key="5">
    <source>
        <dbReference type="ARBA" id="ARBA00023098"/>
    </source>
</evidence>
<evidence type="ECO:0000256" key="4">
    <source>
        <dbReference type="ARBA" id="ARBA00022679"/>
    </source>
</evidence>
<dbReference type="PANTHER" id="PTHR30100:SF1">
    <property type="entry name" value="PHOSPHATE ACYLTRANSFERASE"/>
    <property type="match status" value="1"/>
</dbReference>
<dbReference type="PANTHER" id="PTHR30100">
    <property type="entry name" value="FATTY ACID/PHOSPHOLIPID SYNTHESIS PROTEIN PLSX"/>
    <property type="match status" value="1"/>
</dbReference>
<dbReference type="HAMAP" id="MF_00019">
    <property type="entry name" value="PlsX"/>
    <property type="match status" value="1"/>
</dbReference>
<evidence type="ECO:0000256" key="1">
    <source>
        <dbReference type="ARBA" id="ARBA00001232"/>
    </source>
</evidence>
<dbReference type="GO" id="GO:0043811">
    <property type="term" value="F:phosphate:acyl-[acyl carrier protein] acyltransferase activity"/>
    <property type="evidence" value="ECO:0007669"/>
    <property type="project" value="UniProtKB-UniRule"/>
</dbReference>
<evidence type="ECO:0000256" key="2">
    <source>
        <dbReference type="ARBA" id="ARBA00022490"/>
    </source>
</evidence>